<name>X1RW81_9ZZZZ</name>
<gene>
    <name evidence="1" type="ORF">S12H4_21698</name>
</gene>
<protein>
    <submittedName>
        <fullName evidence="1">Uncharacterized protein</fullName>
    </submittedName>
</protein>
<feature type="non-terminal residue" evidence="1">
    <location>
        <position position="93"/>
    </location>
</feature>
<accession>X1RW81</accession>
<proteinExistence type="predicted"/>
<dbReference type="AlphaFoldDB" id="X1RW81"/>
<evidence type="ECO:0000313" key="1">
    <source>
        <dbReference type="EMBL" id="GAI84997.1"/>
    </source>
</evidence>
<sequence length="93" mass="10568">MGHVVRELGPNFPRKTLKEVRDYMEHLRLPTIRGSGGIEFPEPPSTQDAVAAYLTRMEDTGAANGYLKVRARKLRFFARQYPELPTSPEPIRA</sequence>
<reference evidence="1" key="1">
    <citation type="journal article" date="2014" name="Front. Microbiol.">
        <title>High frequency of phylogenetically diverse reductive dehalogenase-homologous genes in deep subseafloor sedimentary metagenomes.</title>
        <authorList>
            <person name="Kawai M."/>
            <person name="Futagami T."/>
            <person name="Toyoda A."/>
            <person name="Takaki Y."/>
            <person name="Nishi S."/>
            <person name="Hori S."/>
            <person name="Arai W."/>
            <person name="Tsubouchi T."/>
            <person name="Morono Y."/>
            <person name="Uchiyama I."/>
            <person name="Ito T."/>
            <person name="Fujiyama A."/>
            <person name="Inagaki F."/>
            <person name="Takami H."/>
        </authorList>
    </citation>
    <scope>NUCLEOTIDE SEQUENCE</scope>
    <source>
        <strain evidence="1">Expedition CK06-06</strain>
    </source>
</reference>
<comment type="caution">
    <text evidence="1">The sequence shown here is derived from an EMBL/GenBank/DDBJ whole genome shotgun (WGS) entry which is preliminary data.</text>
</comment>
<organism evidence="1">
    <name type="scientific">marine sediment metagenome</name>
    <dbReference type="NCBI Taxonomy" id="412755"/>
    <lineage>
        <taxon>unclassified sequences</taxon>
        <taxon>metagenomes</taxon>
        <taxon>ecological metagenomes</taxon>
    </lineage>
</organism>
<dbReference type="EMBL" id="BARW01011199">
    <property type="protein sequence ID" value="GAI84997.1"/>
    <property type="molecule type" value="Genomic_DNA"/>
</dbReference>